<protein>
    <submittedName>
        <fullName evidence="1">Uncharacterized protein</fullName>
    </submittedName>
</protein>
<name>A0ABR7WQ26_9SPHI</name>
<dbReference type="EMBL" id="JACWMY010000005">
    <property type="protein sequence ID" value="MBD1364407.1"/>
    <property type="molecule type" value="Genomic_DNA"/>
</dbReference>
<comment type="caution">
    <text evidence="1">The sequence shown here is derived from an EMBL/GenBank/DDBJ whole genome shotgun (WGS) entry which is preliminary data.</text>
</comment>
<dbReference type="RefSeq" id="WP_191189072.1">
    <property type="nucleotide sequence ID" value="NZ_JACWMY010000005.1"/>
</dbReference>
<evidence type="ECO:0000313" key="1">
    <source>
        <dbReference type="EMBL" id="MBD1364407.1"/>
    </source>
</evidence>
<proteinExistence type="predicted"/>
<gene>
    <name evidence="1" type="ORF">IDJ77_11360</name>
</gene>
<sequence length="69" mass="8039">MNKPLPTTDDLYPEILRAVAHYGVGSFESGENQMFLTITKTGPFYNVQFKYKWVEYSFCIHEEELEITA</sequence>
<organism evidence="1 2">
    <name type="scientific">Mucilaginibacter pankratovii</name>
    <dbReference type="NCBI Taxonomy" id="2772110"/>
    <lineage>
        <taxon>Bacteria</taxon>
        <taxon>Pseudomonadati</taxon>
        <taxon>Bacteroidota</taxon>
        <taxon>Sphingobacteriia</taxon>
        <taxon>Sphingobacteriales</taxon>
        <taxon>Sphingobacteriaceae</taxon>
        <taxon>Mucilaginibacter</taxon>
    </lineage>
</organism>
<evidence type="ECO:0000313" key="2">
    <source>
        <dbReference type="Proteomes" id="UP000606600"/>
    </source>
</evidence>
<accession>A0ABR7WQ26</accession>
<dbReference type="Proteomes" id="UP000606600">
    <property type="component" value="Unassembled WGS sequence"/>
</dbReference>
<keyword evidence="2" id="KW-1185">Reference proteome</keyword>
<reference evidence="1 2" key="1">
    <citation type="submission" date="2020-09" db="EMBL/GenBank/DDBJ databases">
        <title>Novel species of Mucilaginibacter isolated from a glacier on the Tibetan Plateau.</title>
        <authorList>
            <person name="Liu Q."/>
            <person name="Xin Y.-H."/>
        </authorList>
    </citation>
    <scope>NUCLEOTIDE SEQUENCE [LARGE SCALE GENOMIC DNA]</scope>
    <source>
        <strain evidence="1 2">ZT4R22</strain>
    </source>
</reference>